<dbReference type="AlphaFoldDB" id="A0A0C9QRI2"/>
<dbReference type="EMBL" id="GBYB01006299">
    <property type="protein sequence ID" value="JAG76066.1"/>
    <property type="molecule type" value="Transcribed_RNA"/>
</dbReference>
<gene>
    <name evidence="1" type="primary">DBP5</name>
    <name evidence="1" type="ORF">g.20128</name>
</gene>
<reference evidence="1" key="1">
    <citation type="submission" date="2015-01" db="EMBL/GenBank/DDBJ databases">
        <title>Transcriptome Assembly of Fopius arisanus.</title>
        <authorList>
            <person name="Geib S."/>
        </authorList>
    </citation>
    <scope>NUCLEOTIDE SEQUENCE</scope>
</reference>
<name>A0A0C9QRI2_9HYME</name>
<organism evidence="1">
    <name type="scientific">Fopius arisanus</name>
    <dbReference type="NCBI Taxonomy" id="64838"/>
    <lineage>
        <taxon>Eukaryota</taxon>
        <taxon>Metazoa</taxon>
        <taxon>Ecdysozoa</taxon>
        <taxon>Arthropoda</taxon>
        <taxon>Hexapoda</taxon>
        <taxon>Insecta</taxon>
        <taxon>Pterygota</taxon>
        <taxon>Neoptera</taxon>
        <taxon>Endopterygota</taxon>
        <taxon>Hymenoptera</taxon>
        <taxon>Apocrita</taxon>
        <taxon>Ichneumonoidea</taxon>
        <taxon>Braconidae</taxon>
        <taxon>Opiinae</taxon>
        <taxon>Fopius</taxon>
    </lineage>
</organism>
<proteinExistence type="predicted"/>
<sequence>MERKRKWDERLESWRCHDHGTTTKIEVSPSEDIPRVKIGEATVEDIGSHADQFLKSYGVIEEIKRTVFISPQIVLSIPRSVMDTLRLPKFEVHQPTQRKL</sequence>
<evidence type="ECO:0000313" key="1">
    <source>
        <dbReference type="EMBL" id="JAG76066.1"/>
    </source>
</evidence>
<accession>A0A0C9QRI2</accession>
<protein>
    <submittedName>
        <fullName evidence="1">DBP5 protein</fullName>
    </submittedName>
</protein>